<reference evidence="1" key="2">
    <citation type="journal article" date="2023" name="IMA Fungus">
        <title>Comparative genomic study of the Penicillium genus elucidates a diverse pangenome and 15 lateral gene transfer events.</title>
        <authorList>
            <person name="Petersen C."/>
            <person name="Sorensen T."/>
            <person name="Nielsen M.R."/>
            <person name="Sondergaard T.E."/>
            <person name="Sorensen J.L."/>
            <person name="Fitzpatrick D.A."/>
            <person name="Frisvad J.C."/>
            <person name="Nielsen K.L."/>
        </authorList>
    </citation>
    <scope>NUCLEOTIDE SEQUENCE</scope>
    <source>
        <strain evidence="1">IBT 19713</strain>
    </source>
</reference>
<organism evidence="1 2">
    <name type="scientific">Penicillium chermesinum</name>
    <dbReference type="NCBI Taxonomy" id="63820"/>
    <lineage>
        <taxon>Eukaryota</taxon>
        <taxon>Fungi</taxon>
        <taxon>Dikarya</taxon>
        <taxon>Ascomycota</taxon>
        <taxon>Pezizomycotina</taxon>
        <taxon>Eurotiomycetes</taxon>
        <taxon>Eurotiomycetidae</taxon>
        <taxon>Eurotiales</taxon>
        <taxon>Aspergillaceae</taxon>
        <taxon>Penicillium</taxon>
    </lineage>
</organism>
<comment type="caution">
    <text evidence="1">The sequence shown here is derived from an EMBL/GenBank/DDBJ whole genome shotgun (WGS) entry which is preliminary data.</text>
</comment>
<evidence type="ECO:0000313" key="1">
    <source>
        <dbReference type="EMBL" id="KAJ5238887.1"/>
    </source>
</evidence>
<dbReference type="GeneID" id="83200106"/>
<name>A0A9W9P9D1_9EURO</name>
<dbReference type="RefSeq" id="XP_058331806.1">
    <property type="nucleotide sequence ID" value="XM_058472803.1"/>
</dbReference>
<dbReference type="Proteomes" id="UP001150941">
    <property type="component" value="Unassembled WGS sequence"/>
</dbReference>
<gene>
    <name evidence="1" type="ORF">N7468_003506</name>
</gene>
<dbReference type="AlphaFoldDB" id="A0A9W9P9D1"/>
<proteinExistence type="predicted"/>
<dbReference type="OrthoDB" id="308383at2759"/>
<evidence type="ECO:0000313" key="2">
    <source>
        <dbReference type="Proteomes" id="UP001150941"/>
    </source>
</evidence>
<dbReference type="EMBL" id="JAPQKS010000003">
    <property type="protein sequence ID" value="KAJ5238887.1"/>
    <property type="molecule type" value="Genomic_DNA"/>
</dbReference>
<keyword evidence="2" id="KW-1185">Reference proteome</keyword>
<reference evidence="1" key="1">
    <citation type="submission" date="2022-11" db="EMBL/GenBank/DDBJ databases">
        <authorList>
            <person name="Petersen C."/>
        </authorList>
    </citation>
    <scope>NUCLEOTIDE SEQUENCE</scope>
    <source>
        <strain evidence="1">IBT 19713</strain>
    </source>
</reference>
<accession>A0A9W9P9D1</accession>
<sequence>MAGAIAFKAHMRTRYHDESEEFIQDLSAYTLKAVEAIYWDINFVSQLRASAQNKTNEIEKRLYERALHYAYRLAYNCAHASHKTPSGTNDRGNRGMEYRGLRLTVIGGWKLLGICAYAESFHKISKIANESQWECFEHLLTSECDSIKIFASSRGLEWRAPLNALAQQDAGILKDLGPQINIAQEHPHHTVQTRDGGLKRPVYSGCAQVNAGSNIYNPHEFRGSPPNPPC</sequence>
<protein>
    <submittedName>
        <fullName evidence="1">Uncharacterized protein</fullName>
    </submittedName>
</protein>